<reference evidence="1 2" key="1">
    <citation type="journal article" date="2014" name="PLoS Genet.">
        <title>Phylogenetically driven sequencing of extremely halophilic archaea reveals strategies for static and dynamic osmo-response.</title>
        <authorList>
            <person name="Becker E.A."/>
            <person name="Seitzer P.M."/>
            <person name="Tritt A."/>
            <person name="Larsen D."/>
            <person name="Krusor M."/>
            <person name="Yao A.I."/>
            <person name="Wu D."/>
            <person name="Madern D."/>
            <person name="Eisen J.A."/>
            <person name="Darling A.E."/>
            <person name="Facciotti M.T."/>
        </authorList>
    </citation>
    <scope>NUCLEOTIDE SEQUENCE [LARGE SCALE GENOMIC DNA]</scope>
    <source>
        <strain evidence="1 2">JCM 10879</strain>
    </source>
</reference>
<dbReference type="Gene3D" id="2.60.120.1140">
    <property type="entry name" value="Protein of unknown function DUF192"/>
    <property type="match status" value="1"/>
</dbReference>
<proteinExistence type="predicted"/>
<accession>M0MBA3</accession>
<dbReference type="AlphaFoldDB" id="M0MBA3"/>
<dbReference type="eggNOG" id="arCOG03113">
    <property type="taxonomic scope" value="Archaea"/>
</dbReference>
<dbReference type="PANTHER" id="PTHR37953">
    <property type="entry name" value="UPF0127 PROTEIN MJ1496"/>
    <property type="match status" value="1"/>
</dbReference>
<dbReference type="PATRIC" id="fig|1227454.3.peg.813"/>
<dbReference type="Proteomes" id="UP000011607">
    <property type="component" value="Unassembled WGS sequence"/>
</dbReference>
<comment type="caution">
    <text evidence="1">The sequence shown here is derived from an EMBL/GenBank/DDBJ whole genome shotgun (WGS) entry which is preliminary data.</text>
</comment>
<protein>
    <recommendedName>
        <fullName evidence="3">DUF192 domain-containing protein</fullName>
    </recommendedName>
</protein>
<dbReference type="Pfam" id="PF02643">
    <property type="entry name" value="DUF192"/>
    <property type="match status" value="1"/>
</dbReference>
<keyword evidence="2" id="KW-1185">Reference proteome</keyword>
<gene>
    <name evidence="1" type="ORF">C446_04173</name>
</gene>
<evidence type="ECO:0000313" key="1">
    <source>
        <dbReference type="EMBL" id="EMA42628.1"/>
    </source>
</evidence>
<organism evidence="1 2">
    <name type="scientific">Halobiforma nitratireducens JCM 10879</name>
    <dbReference type="NCBI Taxonomy" id="1227454"/>
    <lineage>
        <taxon>Archaea</taxon>
        <taxon>Methanobacteriati</taxon>
        <taxon>Methanobacteriota</taxon>
        <taxon>Stenosarchaea group</taxon>
        <taxon>Halobacteria</taxon>
        <taxon>Halobacteriales</taxon>
        <taxon>Natrialbaceae</taxon>
        <taxon>Halobiforma</taxon>
    </lineage>
</organism>
<dbReference type="InterPro" id="IPR003795">
    <property type="entry name" value="DUF192"/>
</dbReference>
<dbReference type="EMBL" id="AOMA01000049">
    <property type="protein sequence ID" value="EMA42628.1"/>
    <property type="molecule type" value="Genomic_DNA"/>
</dbReference>
<dbReference type="InterPro" id="IPR038695">
    <property type="entry name" value="Saro_0823-like_sf"/>
</dbReference>
<name>M0MBA3_9EURY</name>
<evidence type="ECO:0000313" key="2">
    <source>
        <dbReference type="Proteomes" id="UP000011607"/>
    </source>
</evidence>
<dbReference type="STRING" id="1227454.C446_04173"/>
<sequence>MPGARLEGVRVRHEPTDGGSTILASRVDLADSILSQTRGLMFRRSIPDDYALAFRFDAAETRDVHMLFVFFPIDVVWIVDDVVERVERLPPWRGFERAEADTILEFPAGTATGVESGDRVILEDG</sequence>
<dbReference type="PANTHER" id="PTHR37953:SF1">
    <property type="entry name" value="UPF0127 PROTEIN MJ1496"/>
    <property type="match status" value="1"/>
</dbReference>
<evidence type="ECO:0008006" key="3">
    <source>
        <dbReference type="Google" id="ProtNLM"/>
    </source>
</evidence>